<feature type="transmembrane region" description="Helical" evidence="2">
    <location>
        <begin position="272"/>
        <end position="294"/>
    </location>
</feature>
<feature type="transmembrane region" description="Helical" evidence="2">
    <location>
        <begin position="17"/>
        <end position="37"/>
    </location>
</feature>
<keyword evidence="1" id="KW-0802">TPR repeat</keyword>
<dbReference type="Pfam" id="PF13432">
    <property type="entry name" value="TPR_16"/>
    <property type="match status" value="1"/>
</dbReference>
<dbReference type="SUPFAM" id="SSF48452">
    <property type="entry name" value="TPR-like"/>
    <property type="match status" value="1"/>
</dbReference>
<gene>
    <name evidence="3" type="ORF">DSL64_27395</name>
</gene>
<name>A0A3D8Y2Z3_9BACT</name>
<evidence type="ECO:0000313" key="3">
    <source>
        <dbReference type="EMBL" id="REA56009.1"/>
    </source>
</evidence>
<keyword evidence="2" id="KW-1133">Transmembrane helix</keyword>
<dbReference type="InterPro" id="IPR011990">
    <property type="entry name" value="TPR-like_helical_dom_sf"/>
</dbReference>
<sequence>MKELFFWRVWSTSERRAAVASLLILFFAILFFILKGFDPLANVIRWNVLSEVSEISTVVDIFRIGQWQYGVSVPSQLVTENFIASVMETDPVTVGTFWLFALTGLSILLASITTLPRFWYLSGMIVFIILLALSRLETLGIFGDGNKGMFLLSTILYGGLSYYFHAFSTESGIARRIIAMLGVSALLAIIVFLASPLPFPALAAVSYSTPFWLLLTVVFLLVISTELMALFVWISTSGSGKKGKPALINFVVISILFLLMLTLQYLRNTKQIDWNMTLIGPVYLAIAAAVAGIWGFQKRANSMGALMPFRSSGFWFYMGLFIIAASFSAYTFGTANDPLLEVMEDVVIQGQLGMSLLFFFYILVNFFPLFKQGLEVHKVLYKPMRFGLTQTRLFGIVAVFVLFSIQRLLPLNQGIAGYFNGLGDLYSKTGEYTLAEQYYKLALQQEFQNHKSNYALASLALRQGDNNAAAYYFRQALLKQPSAEAYAGLGSILIQENLFFDAIHSLQEGVRVFPGSGELQNNLGMLYSKTNVADSAYYYLEKAEKNSKNTDVPATNLLAILSKNTDVQLLDSLTSQFKQRGYISWQANWLAVQNLKQQFSGQPFQKDAIPKDSLLSVASFAYLQNYALNQAKNDSTPASTLQALAVKNPLLSQDLSFTAFYPEFYSGNKLRAIETITAWAEDGGDKENLYRKVAGHWFLQLGLYEKAMEQLSMVEGEEGTLGMAIANALSGNDAVASLLLDKLQEKQPATSLEPLRKTLLSAKKPASKADTLLATAQKSGKDADYNAAVRENPFSGKVVATTAEWYRQKKQIPKAYAIIVNALRFNDYAPELWEQYTYLSLAQGLTDQAETGATKVKQYALPADYQQFVNRYQPMRALIEKQRAEFK</sequence>
<feature type="transmembrane region" description="Helical" evidence="2">
    <location>
        <begin position="211"/>
        <end position="234"/>
    </location>
</feature>
<feature type="transmembrane region" description="Helical" evidence="2">
    <location>
        <begin position="352"/>
        <end position="370"/>
    </location>
</feature>
<evidence type="ECO:0000256" key="1">
    <source>
        <dbReference type="PROSITE-ProRule" id="PRU00339"/>
    </source>
</evidence>
<feature type="transmembrane region" description="Helical" evidence="2">
    <location>
        <begin position="148"/>
        <end position="165"/>
    </location>
</feature>
<dbReference type="InterPro" id="IPR019734">
    <property type="entry name" value="TPR_rpt"/>
</dbReference>
<protein>
    <submittedName>
        <fullName evidence="3">Uncharacterized protein</fullName>
    </submittedName>
</protein>
<dbReference type="SMART" id="SM00028">
    <property type="entry name" value="TPR"/>
    <property type="match status" value="4"/>
</dbReference>
<evidence type="ECO:0000256" key="2">
    <source>
        <dbReference type="SAM" id="Phobius"/>
    </source>
</evidence>
<dbReference type="OrthoDB" id="973593at2"/>
<dbReference type="Pfam" id="PF13181">
    <property type="entry name" value="TPR_8"/>
    <property type="match status" value="1"/>
</dbReference>
<feature type="transmembrane region" description="Helical" evidence="2">
    <location>
        <begin position="314"/>
        <end position="332"/>
    </location>
</feature>
<keyword evidence="2" id="KW-0812">Transmembrane</keyword>
<accession>A0A3D8Y2Z3</accession>
<dbReference type="RefSeq" id="WP_115834161.1">
    <property type="nucleotide sequence ID" value="NZ_QNUL01000042.1"/>
</dbReference>
<feature type="transmembrane region" description="Helical" evidence="2">
    <location>
        <begin position="177"/>
        <end position="199"/>
    </location>
</feature>
<keyword evidence="4" id="KW-1185">Reference proteome</keyword>
<dbReference type="Gene3D" id="1.25.40.10">
    <property type="entry name" value="Tetratricopeptide repeat domain"/>
    <property type="match status" value="1"/>
</dbReference>
<keyword evidence="2" id="KW-0472">Membrane</keyword>
<comment type="caution">
    <text evidence="3">The sequence shown here is derived from an EMBL/GenBank/DDBJ whole genome shotgun (WGS) entry which is preliminary data.</text>
</comment>
<feature type="transmembrane region" description="Helical" evidence="2">
    <location>
        <begin position="118"/>
        <end position="136"/>
    </location>
</feature>
<feature type="repeat" description="TPR" evidence="1">
    <location>
        <begin position="416"/>
        <end position="449"/>
    </location>
</feature>
<evidence type="ECO:0000313" key="4">
    <source>
        <dbReference type="Proteomes" id="UP000256373"/>
    </source>
</evidence>
<dbReference type="Proteomes" id="UP000256373">
    <property type="component" value="Unassembled WGS sequence"/>
</dbReference>
<reference evidence="3 4" key="1">
    <citation type="submission" date="2018-07" db="EMBL/GenBank/DDBJ databases">
        <title>Dyadobacter roseus sp. nov., isolated from rose rhizosphere soil.</title>
        <authorList>
            <person name="Chen L."/>
        </authorList>
    </citation>
    <scope>NUCLEOTIDE SEQUENCE [LARGE SCALE GENOMIC DNA]</scope>
    <source>
        <strain evidence="3 4">RS19</strain>
    </source>
</reference>
<dbReference type="PROSITE" id="PS50005">
    <property type="entry name" value="TPR"/>
    <property type="match status" value="1"/>
</dbReference>
<feature type="transmembrane region" description="Helical" evidence="2">
    <location>
        <begin position="391"/>
        <end position="409"/>
    </location>
</feature>
<organism evidence="3 4">
    <name type="scientific">Dyadobacter luteus</name>
    <dbReference type="NCBI Taxonomy" id="2259619"/>
    <lineage>
        <taxon>Bacteria</taxon>
        <taxon>Pseudomonadati</taxon>
        <taxon>Bacteroidota</taxon>
        <taxon>Cytophagia</taxon>
        <taxon>Cytophagales</taxon>
        <taxon>Spirosomataceae</taxon>
        <taxon>Dyadobacter</taxon>
    </lineage>
</organism>
<feature type="transmembrane region" description="Helical" evidence="2">
    <location>
        <begin position="246"/>
        <end position="266"/>
    </location>
</feature>
<dbReference type="EMBL" id="QNUL01000042">
    <property type="protein sequence ID" value="REA56009.1"/>
    <property type="molecule type" value="Genomic_DNA"/>
</dbReference>
<dbReference type="AlphaFoldDB" id="A0A3D8Y2Z3"/>
<proteinExistence type="predicted"/>
<feature type="transmembrane region" description="Helical" evidence="2">
    <location>
        <begin position="92"/>
        <end position="111"/>
    </location>
</feature>